<dbReference type="OrthoDB" id="4161332at2759"/>
<feature type="coiled-coil region" evidence="5">
    <location>
        <begin position="93"/>
        <end position="120"/>
    </location>
</feature>
<dbReference type="VEuPathDB" id="FungiDB:BO70DRAFT_283616"/>
<dbReference type="SUPFAM" id="SSF57701">
    <property type="entry name" value="Zn2/Cys6 DNA-binding domain"/>
    <property type="match status" value="1"/>
</dbReference>
<dbReference type="Proteomes" id="UP000247233">
    <property type="component" value="Unassembled WGS sequence"/>
</dbReference>
<dbReference type="GeneID" id="37061335"/>
<gene>
    <name evidence="8" type="ORF">BO70DRAFT_283616</name>
</gene>
<dbReference type="EMBL" id="MSFL01000002">
    <property type="protein sequence ID" value="PWY90946.1"/>
    <property type="molecule type" value="Genomic_DNA"/>
</dbReference>
<evidence type="ECO:0000256" key="6">
    <source>
        <dbReference type="SAM" id="MobiDB-lite"/>
    </source>
</evidence>
<evidence type="ECO:0000313" key="9">
    <source>
        <dbReference type="Proteomes" id="UP000247233"/>
    </source>
</evidence>
<keyword evidence="9" id="KW-1185">Reference proteome</keyword>
<dbReference type="STRING" id="1448321.A0A317WX07"/>
<dbReference type="CDD" id="cd12148">
    <property type="entry name" value="fungal_TF_MHR"/>
    <property type="match status" value="1"/>
</dbReference>
<keyword evidence="5" id="KW-0175">Coiled coil</keyword>
<evidence type="ECO:0000256" key="3">
    <source>
        <dbReference type="ARBA" id="ARBA00023163"/>
    </source>
</evidence>
<evidence type="ECO:0000256" key="2">
    <source>
        <dbReference type="ARBA" id="ARBA00023125"/>
    </source>
</evidence>
<dbReference type="PANTHER" id="PTHR47256:SF3">
    <property type="entry name" value="ZN(II)2CYS6 TRANSCRIPTION FACTOR (EUROFUNG)"/>
    <property type="match status" value="1"/>
</dbReference>
<evidence type="ECO:0000256" key="4">
    <source>
        <dbReference type="ARBA" id="ARBA00023242"/>
    </source>
</evidence>
<dbReference type="PROSITE" id="PS50048">
    <property type="entry name" value="ZN2_CY6_FUNGAL_2"/>
    <property type="match status" value="1"/>
</dbReference>
<dbReference type="InterPro" id="IPR036864">
    <property type="entry name" value="Zn2-C6_fun-type_DNA-bd_sf"/>
</dbReference>
<organism evidence="8 9">
    <name type="scientific">Aspergillus heteromorphus CBS 117.55</name>
    <dbReference type="NCBI Taxonomy" id="1448321"/>
    <lineage>
        <taxon>Eukaryota</taxon>
        <taxon>Fungi</taxon>
        <taxon>Dikarya</taxon>
        <taxon>Ascomycota</taxon>
        <taxon>Pezizomycotina</taxon>
        <taxon>Eurotiomycetes</taxon>
        <taxon>Eurotiomycetidae</taxon>
        <taxon>Eurotiales</taxon>
        <taxon>Aspergillaceae</taxon>
        <taxon>Aspergillus</taxon>
        <taxon>Aspergillus subgen. Circumdati</taxon>
    </lineage>
</organism>
<dbReference type="Pfam" id="PF00172">
    <property type="entry name" value="Zn_clus"/>
    <property type="match status" value="1"/>
</dbReference>
<keyword evidence="1" id="KW-0805">Transcription regulation</keyword>
<dbReference type="PANTHER" id="PTHR47256">
    <property type="entry name" value="ZN(II)2CYS6 TRANSCRIPTION FACTOR (EUROFUNG)-RELATED"/>
    <property type="match status" value="1"/>
</dbReference>
<dbReference type="AlphaFoldDB" id="A0A317WX07"/>
<feature type="domain" description="Zn(2)-C6 fungal-type" evidence="7">
    <location>
        <begin position="58"/>
        <end position="88"/>
    </location>
</feature>
<dbReference type="InterPro" id="IPR053187">
    <property type="entry name" value="Notoamide_regulator"/>
</dbReference>
<feature type="compositionally biased region" description="Low complexity" evidence="6">
    <location>
        <begin position="1"/>
        <end position="10"/>
    </location>
</feature>
<dbReference type="Gene3D" id="4.10.240.10">
    <property type="entry name" value="Zn(2)-C6 fungal-type DNA-binding domain"/>
    <property type="match status" value="1"/>
</dbReference>
<evidence type="ECO:0000256" key="5">
    <source>
        <dbReference type="SAM" id="Coils"/>
    </source>
</evidence>
<name>A0A317WX07_9EURO</name>
<dbReference type="SMART" id="SM00066">
    <property type="entry name" value="GAL4"/>
    <property type="match status" value="1"/>
</dbReference>
<dbReference type="InterPro" id="IPR001138">
    <property type="entry name" value="Zn2Cys6_DnaBD"/>
</dbReference>
<dbReference type="PROSITE" id="PS00463">
    <property type="entry name" value="ZN2_CY6_FUNGAL_1"/>
    <property type="match status" value="1"/>
</dbReference>
<dbReference type="GO" id="GO:0008270">
    <property type="term" value="F:zinc ion binding"/>
    <property type="evidence" value="ECO:0007669"/>
    <property type="project" value="InterPro"/>
</dbReference>
<reference evidence="8 9" key="1">
    <citation type="submission" date="2016-12" db="EMBL/GenBank/DDBJ databases">
        <title>The genomes of Aspergillus section Nigri reveals drivers in fungal speciation.</title>
        <authorList>
            <consortium name="DOE Joint Genome Institute"/>
            <person name="Vesth T.C."/>
            <person name="Nybo J."/>
            <person name="Theobald S."/>
            <person name="Brandl J."/>
            <person name="Frisvad J.C."/>
            <person name="Nielsen K.F."/>
            <person name="Lyhne E.K."/>
            <person name="Kogle M.E."/>
            <person name="Kuo A."/>
            <person name="Riley R."/>
            <person name="Clum A."/>
            <person name="Nolan M."/>
            <person name="Lipzen A."/>
            <person name="Salamov A."/>
            <person name="Henrissat B."/>
            <person name="Wiebenga A."/>
            <person name="De Vries R.P."/>
            <person name="Grigoriev I.V."/>
            <person name="Mortensen U.H."/>
            <person name="Andersen M.R."/>
            <person name="Baker S.E."/>
        </authorList>
    </citation>
    <scope>NUCLEOTIDE SEQUENCE [LARGE SCALE GENOMIC DNA]</scope>
    <source>
        <strain evidence="8 9">CBS 117.55</strain>
    </source>
</reference>
<sequence>MQESSDSSAPEDPPPSQSSQPSQLSQPSQPSSGTNHKIAIPRLAPSAVKTDQQRTARACVACRTRKTKCDGHRPVCRQCHRLNFTCSYAGSKRERQQLELESARTRIASYESLLRDVLAESSRQRIASFETIFDQHFESAPDAFATLQAARSLPDQHVSSPQPGISLHRMHVTLAGNPRNNTPHTLSDAPLVTVTNIQFWTDLVDNTIASHLLSIYFAWENPTWHLIDQEMFVRDLESGRTRFCSALLVHILLFFGCVIARHCSLISSYHLGRVTDRREEKILGKKLYDSLQCLWHADQYDPGLPAAQSSIMIGLLCCTFGLDRLGTKYIMMGAELTRRLGLHCASAPYFTSDVEDEVLPLSRCHKLVATGVFDVQALAAQVYRKPASWLHPPAASFSQEEAAALDDGLEWAPYPFATPVFRPFFYTVTWARNGLVEIVNELAAFALKFPDAVMNTDDWVYGCQLYQRLRQWRASLPSIILPEGNRSPSILTLQMYYQATIVSLAETFNLNSPPTLTPPPPADPTFDPPALKLQSLEHIGSLILLFQTVHGLKTVPIVMLHYFCVGGVHSVSQLSASDPKWSLILESCVVGLWHLSLGWGRLCTAFLRTIELVMLASKPDPTLISPRVTAVLEQLKSKRWSEKDVESLAADYVVYHVPVGVLGGEGEGGEFRAQGLESLIKSLRGFSVD</sequence>
<keyword evidence="4" id="KW-0539">Nucleus</keyword>
<feature type="region of interest" description="Disordered" evidence="6">
    <location>
        <begin position="1"/>
        <end position="37"/>
    </location>
</feature>
<evidence type="ECO:0000259" key="7">
    <source>
        <dbReference type="PROSITE" id="PS50048"/>
    </source>
</evidence>
<dbReference type="RefSeq" id="XP_025403389.1">
    <property type="nucleotide sequence ID" value="XM_025539098.1"/>
</dbReference>
<dbReference type="GO" id="GO:0009893">
    <property type="term" value="P:positive regulation of metabolic process"/>
    <property type="evidence" value="ECO:0007669"/>
    <property type="project" value="UniProtKB-ARBA"/>
</dbReference>
<protein>
    <recommendedName>
        <fullName evidence="7">Zn(2)-C6 fungal-type domain-containing protein</fullName>
    </recommendedName>
</protein>
<keyword evidence="2" id="KW-0238">DNA-binding</keyword>
<proteinExistence type="predicted"/>
<evidence type="ECO:0000256" key="1">
    <source>
        <dbReference type="ARBA" id="ARBA00023015"/>
    </source>
</evidence>
<comment type="caution">
    <text evidence="8">The sequence shown here is derived from an EMBL/GenBank/DDBJ whole genome shotgun (WGS) entry which is preliminary data.</text>
</comment>
<feature type="compositionally biased region" description="Low complexity" evidence="6">
    <location>
        <begin position="17"/>
        <end position="32"/>
    </location>
</feature>
<dbReference type="GO" id="GO:0000981">
    <property type="term" value="F:DNA-binding transcription factor activity, RNA polymerase II-specific"/>
    <property type="evidence" value="ECO:0007669"/>
    <property type="project" value="InterPro"/>
</dbReference>
<dbReference type="GO" id="GO:0003677">
    <property type="term" value="F:DNA binding"/>
    <property type="evidence" value="ECO:0007669"/>
    <property type="project" value="UniProtKB-KW"/>
</dbReference>
<keyword evidence="3" id="KW-0804">Transcription</keyword>
<accession>A0A317WX07</accession>
<dbReference type="CDD" id="cd00067">
    <property type="entry name" value="GAL4"/>
    <property type="match status" value="1"/>
</dbReference>
<evidence type="ECO:0000313" key="8">
    <source>
        <dbReference type="EMBL" id="PWY90946.1"/>
    </source>
</evidence>